<reference evidence="1" key="1">
    <citation type="submission" date="2023-03" db="EMBL/GenBank/DDBJ databases">
        <title>Massive genome expansion in bonnet fungi (Mycena s.s.) driven by repeated elements and novel gene families across ecological guilds.</title>
        <authorList>
            <consortium name="Lawrence Berkeley National Laboratory"/>
            <person name="Harder C.B."/>
            <person name="Miyauchi S."/>
            <person name="Viragh M."/>
            <person name="Kuo A."/>
            <person name="Thoen E."/>
            <person name="Andreopoulos B."/>
            <person name="Lu D."/>
            <person name="Skrede I."/>
            <person name="Drula E."/>
            <person name="Henrissat B."/>
            <person name="Morin E."/>
            <person name="Kohler A."/>
            <person name="Barry K."/>
            <person name="LaButti K."/>
            <person name="Morin E."/>
            <person name="Salamov A."/>
            <person name="Lipzen A."/>
            <person name="Mereny Z."/>
            <person name="Hegedus B."/>
            <person name="Baldrian P."/>
            <person name="Stursova M."/>
            <person name="Weitz H."/>
            <person name="Taylor A."/>
            <person name="Grigoriev I.V."/>
            <person name="Nagy L.G."/>
            <person name="Martin F."/>
            <person name="Kauserud H."/>
        </authorList>
    </citation>
    <scope>NUCLEOTIDE SEQUENCE</scope>
    <source>
        <strain evidence="1">CBHHK002</strain>
    </source>
</reference>
<name>A0AAD7AT84_9AGAR</name>
<protein>
    <recommendedName>
        <fullName evidence="3">F-box domain-containing protein</fullName>
    </recommendedName>
</protein>
<evidence type="ECO:0000313" key="1">
    <source>
        <dbReference type="EMBL" id="KAJ7367531.1"/>
    </source>
</evidence>
<sequence>MACLQALQITEIVRMICDEARSPYSFAQPSLFSLATTSKIFSNPALDGIWREPRSLVPLVKCMPDTLWEERYVGSNVVIRLRRPIAVSDTPRLLFYSVRVRSLDMDGGHRATLHHEVLRTLDMSMPPQPFMPKLYRFDWSPTKKAAVTIMRHFMGPQIREINLDLGENVANLSILPFIKSSCPLVSHFTLELRTDRHSIPLISEAVCGWQRLIHLSVPNLDMAGFIHVAQLPSLISLSLCSQEDTTIHPPEFLSGPSFPTLKSLYIRCQTARFCTGIIRVISSRQFETLTIRLLTSWTTSAWQTVHTALRDCLNHKTLDSIDIEEEEGLLPPGDTALYGLSADALRPLFAFKRLTSISYPIYPALDVDDDFLEEMAMSWPRMRSLSFVNEAYYQPQPPRATLKCLVSFARHCSRLSGLGLRMDATNVPEFIQLPGDRIGTPLASLDVGASPINSRKEAHVAAFISNLFPRVEYLFSLPTPPEVFETQAKSWDRVLDMLAVFSSVRSQEEEFWCKPDTYLHRISYTSRHLHHLTLPFSFSYSHHSSSNTISRSYSVWPAFLVFLYLKFLKISR</sequence>
<dbReference type="SUPFAM" id="SSF52047">
    <property type="entry name" value="RNI-like"/>
    <property type="match status" value="1"/>
</dbReference>
<accession>A0AAD7AT84</accession>
<gene>
    <name evidence="1" type="ORF">DFH08DRAFT_795692</name>
</gene>
<keyword evidence="2" id="KW-1185">Reference proteome</keyword>
<evidence type="ECO:0000313" key="2">
    <source>
        <dbReference type="Proteomes" id="UP001218218"/>
    </source>
</evidence>
<organism evidence="1 2">
    <name type="scientific">Mycena albidolilacea</name>
    <dbReference type="NCBI Taxonomy" id="1033008"/>
    <lineage>
        <taxon>Eukaryota</taxon>
        <taxon>Fungi</taxon>
        <taxon>Dikarya</taxon>
        <taxon>Basidiomycota</taxon>
        <taxon>Agaricomycotina</taxon>
        <taxon>Agaricomycetes</taxon>
        <taxon>Agaricomycetidae</taxon>
        <taxon>Agaricales</taxon>
        <taxon>Marasmiineae</taxon>
        <taxon>Mycenaceae</taxon>
        <taxon>Mycena</taxon>
    </lineage>
</organism>
<evidence type="ECO:0008006" key="3">
    <source>
        <dbReference type="Google" id="ProtNLM"/>
    </source>
</evidence>
<comment type="caution">
    <text evidence="1">The sequence shown here is derived from an EMBL/GenBank/DDBJ whole genome shotgun (WGS) entry which is preliminary data.</text>
</comment>
<dbReference type="Gene3D" id="3.80.10.10">
    <property type="entry name" value="Ribonuclease Inhibitor"/>
    <property type="match status" value="1"/>
</dbReference>
<dbReference type="AlphaFoldDB" id="A0AAD7AT84"/>
<proteinExistence type="predicted"/>
<dbReference type="InterPro" id="IPR032675">
    <property type="entry name" value="LRR_dom_sf"/>
</dbReference>
<dbReference type="EMBL" id="JARIHO010000001">
    <property type="protein sequence ID" value="KAJ7367531.1"/>
    <property type="molecule type" value="Genomic_DNA"/>
</dbReference>
<dbReference type="Proteomes" id="UP001218218">
    <property type="component" value="Unassembled WGS sequence"/>
</dbReference>